<name>A0A653K1R4_9GAMM</name>
<evidence type="ECO:0000313" key="2">
    <source>
        <dbReference type="EMBL" id="VXA54677.1"/>
    </source>
</evidence>
<dbReference type="InterPro" id="IPR013830">
    <property type="entry name" value="SGNH_hydro"/>
</dbReference>
<protein>
    <recommendedName>
        <fullName evidence="1">SGNH hydrolase-type esterase domain-containing protein</fullName>
    </recommendedName>
</protein>
<gene>
    <name evidence="2" type="ORF">ACI8B_180148</name>
</gene>
<reference evidence="2 3" key="1">
    <citation type="submission" date="2019-10" db="EMBL/GenBank/DDBJ databases">
        <authorList>
            <person name="Karimi E."/>
        </authorList>
    </citation>
    <scope>NUCLEOTIDE SEQUENCE [LARGE SCALE GENOMIC DNA]</scope>
    <source>
        <strain evidence="2">Acinetobacter sp. 8BE</strain>
    </source>
</reference>
<dbReference type="RefSeq" id="WP_159724832.1">
    <property type="nucleotide sequence ID" value="NZ_LR732744.1"/>
</dbReference>
<dbReference type="AlphaFoldDB" id="A0A653K1R4"/>
<sequence length="857" mass="94366">MTNDLELTVKISELDPANQLRDGDVLPIVQNGTTKKLDKAGLVNSVKSELGSAALANVGDFATGESVDQIAAEVQTKSNEQNERIDRIEYSVYLIRNNGVFKSYRTKAEMLADVVNIPIDSISSVVADPDNDMETNNINGQYHYNGIDFFKLPNDLLVFIEQKSREDKQYAENQAASALNAAKLYTDLFVKDVITLANNTSLNLANNFGHWLLPINNTYTDLPPNFVFDDTVVLQVQPSTGGFFEQRLHKLNAPSTIWARSCRVSDGVGVWREPCNRYMRVYDSVDPKIITFAGTYVITNPVGMPVGFKGTALLDIERYGGFTERTIKQTDGKNVHRQVGNGDWDSAQLTTVMSLPTGVSLNTANTFGYWLLSTANVYTDLPPNFVFDDTVVMEVLPSTGGYFEQRLHKLNSPTSVWARSCRISDGAGVWREPFNRFNRLFDGIDPKTITTAGTYVVSNPKGLPSDFVGSALVNIERFGGFTERTIKQTNGLKPYYQVNDGAWSSTTPTITNSHLAIDYAFRGLFTDADFNTFTAEGNYLANGIKINGPSGMPDTAKVTVSRMGAFVIQRATSDSTIDSIAQRRGSLAGGIWKFESSWSWVGAKGGTGNGSALAGKNMVVDGDSVVEQGDWPERVAARYGMVVHKLGWGGCRATYYPSSPLGYDKQCLYNHAKCINSGDFSSLIAGAEYTRDNNNDDNTPQAHAMAAIDWNTVDIFCIAFGTNDWTGNPVGTELVADPEGKTFKGAMCFSIEQIQAKYPHIRIVLIGMSFRLRGSGADESINSDNTPNTFGYYLKDYQKAILDIAEKYHLPALDMYRLSGVNEQTHKQYLRDGVHPISVTGYQHWADVIGSFLNSVL</sequence>
<dbReference type="SUPFAM" id="SSF52266">
    <property type="entry name" value="SGNH hydrolase"/>
    <property type="match status" value="1"/>
</dbReference>
<dbReference type="Gene3D" id="3.40.50.1110">
    <property type="entry name" value="SGNH hydrolase"/>
    <property type="match status" value="1"/>
</dbReference>
<feature type="domain" description="SGNH hydrolase-type esterase" evidence="1">
    <location>
        <begin position="631"/>
        <end position="836"/>
    </location>
</feature>
<dbReference type="CDD" id="cd00229">
    <property type="entry name" value="SGNH_hydrolase"/>
    <property type="match status" value="1"/>
</dbReference>
<dbReference type="EMBL" id="CABWKZ010000010">
    <property type="protein sequence ID" value="VXA54677.1"/>
    <property type="molecule type" value="Genomic_DNA"/>
</dbReference>
<dbReference type="Pfam" id="PF13472">
    <property type="entry name" value="Lipase_GDSL_2"/>
    <property type="match status" value="1"/>
</dbReference>
<evidence type="ECO:0000313" key="3">
    <source>
        <dbReference type="Proteomes" id="UP000430404"/>
    </source>
</evidence>
<dbReference type="InterPro" id="IPR036514">
    <property type="entry name" value="SGNH_hydro_sf"/>
</dbReference>
<dbReference type="Proteomes" id="UP000430404">
    <property type="component" value="Unassembled WGS sequence"/>
</dbReference>
<dbReference type="GO" id="GO:0016788">
    <property type="term" value="F:hydrolase activity, acting on ester bonds"/>
    <property type="evidence" value="ECO:0007669"/>
    <property type="project" value="UniProtKB-ARBA"/>
</dbReference>
<evidence type="ECO:0000259" key="1">
    <source>
        <dbReference type="Pfam" id="PF13472"/>
    </source>
</evidence>
<accession>A0A653K1R4</accession>
<proteinExistence type="predicted"/>
<organism evidence="2 3">
    <name type="scientific">Acinetobacter proteolyticus</name>
    <dbReference type="NCBI Taxonomy" id="1776741"/>
    <lineage>
        <taxon>Bacteria</taxon>
        <taxon>Pseudomonadati</taxon>
        <taxon>Pseudomonadota</taxon>
        <taxon>Gammaproteobacteria</taxon>
        <taxon>Moraxellales</taxon>
        <taxon>Moraxellaceae</taxon>
        <taxon>Acinetobacter</taxon>
    </lineage>
</organism>